<reference evidence="2 3" key="2">
    <citation type="submission" date="2020-01" db="EMBL/GenBank/DDBJ databases">
        <title>Microvirga sp. nov., an arsenate reduction bacterium isolated from Tibet hotspring sediments.</title>
        <authorList>
            <person name="Xian W.-D."/>
            <person name="Li W.-J."/>
        </authorList>
    </citation>
    <scope>NUCLEOTIDE SEQUENCE [LARGE SCALE GENOMIC DNA]</scope>
    <source>
        <strain evidence="2 3">KCTC 23863</strain>
    </source>
</reference>
<evidence type="ECO:0000259" key="1">
    <source>
        <dbReference type="Pfam" id="PF02350"/>
    </source>
</evidence>
<dbReference type="Proteomes" id="UP000436483">
    <property type="component" value="Unassembled WGS sequence"/>
</dbReference>
<keyword evidence="3" id="KW-1185">Reference proteome</keyword>
<protein>
    <submittedName>
        <fullName evidence="2">UDP-N-acetylglucosamine 2-epimerase (Hydrolyzing)</fullName>
        <ecNumber evidence="2">3.2.1.183</ecNumber>
    </submittedName>
</protein>
<accession>A0A7X3MTJ9</accession>
<dbReference type="Gene3D" id="3.40.50.2000">
    <property type="entry name" value="Glycogen Phosphorylase B"/>
    <property type="match status" value="2"/>
</dbReference>
<dbReference type="InterPro" id="IPR020004">
    <property type="entry name" value="UDP-GlcNAc_Epase"/>
</dbReference>
<dbReference type="EMBL" id="WURB01000011">
    <property type="protein sequence ID" value="MXQ12901.1"/>
    <property type="molecule type" value="Genomic_DNA"/>
</dbReference>
<keyword evidence="2" id="KW-0378">Hydrolase</keyword>
<dbReference type="Pfam" id="PF02350">
    <property type="entry name" value="Epimerase_2"/>
    <property type="match status" value="1"/>
</dbReference>
<keyword evidence="2" id="KW-0326">Glycosidase</keyword>
<dbReference type="PANTHER" id="PTHR43174">
    <property type="entry name" value="UDP-N-ACETYLGLUCOSAMINE 2-EPIMERASE"/>
    <property type="match status" value="1"/>
</dbReference>
<dbReference type="NCBIfam" id="TIGR03568">
    <property type="entry name" value="NeuC_NnaA"/>
    <property type="match status" value="1"/>
</dbReference>
<dbReference type="AlphaFoldDB" id="A0A7X3MTJ9"/>
<dbReference type="InterPro" id="IPR029767">
    <property type="entry name" value="WecB-like"/>
</dbReference>
<evidence type="ECO:0000313" key="3">
    <source>
        <dbReference type="Proteomes" id="UP000436483"/>
    </source>
</evidence>
<dbReference type="SUPFAM" id="SSF53756">
    <property type="entry name" value="UDP-Glycosyltransferase/glycogen phosphorylase"/>
    <property type="match status" value="1"/>
</dbReference>
<dbReference type="GO" id="GO:0004553">
    <property type="term" value="F:hydrolase activity, hydrolyzing O-glycosyl compounds"/>
    <property type="evidence" value="ECO:0007669"/>
    <property type="project" value="InterPro"/>
</dbReference>
<name>A0A7X3MTJ9_9HYPH</name>
<dbReference type="PANTHER" id="PTHR43174:SF3">
    <property type="entry name" value="UDP-N-ACETYLGLUCOSAMINE 2-EPIMERASE"/>
    <property type="match status" value="1"/>
</dbReference>
<dbReference type="CDD" id="cd03786">
    <property type="entry name" value="GTB_UDP-GlcNAc_2-Epimerase"/>
    <property type="match status" value="1"/>
</dbReference>
<feature type="domain" description="UDP-N-acetylglucosamine 2-epimerase" evidence="1">
    <location>
        <begin position="23"/>
        <end position="366"/>
    </location>
</feature>
<dbReference type="EC" id="3.2.1.183" evidence="2"/>
<dbReference type="GO" id="GO:0006047">
    <property type="term" value="P:UDP-N-acetylglucosamine metabolic process"/>
    <property type="evidence" value="ECO:0007669"/>
    <property type="project" value="InterPro"/>
</dbReference>
<dbReference type="InterPro" id="IPR003331">
    <property type="entry name" value="UDP_GlcNAc_Epimerase_2_dom"/>
</dbReference>
<proteinExistence type="predicted"/>
<dbReference type="OrthoDB" id="9803238at2"/>
<sequence length="386" mass="42398">MRKILIASVGRSDYGIYRQIMDRIDASPELEYSLLVSGAHLTEVGRTIDEIRSDGRPIAVEIPLSETSADQASMTKATGQVIVALADYFSRCRPDILMVLGDRFEMFAVAAAAVPFNIPIAHIHGGELSFGAIDDVFRHAITKMAHLHFAATEDYARRIIRMGEEPWRVTVSGAPALDNVRLASLPSRKELEERFGLSLAVKPLLVTFHPVTRQPSEVEEQIAALLSALGRFDVPVVFTAPNADAGGAVIRRHIGEFVSVHRDSYLIENFGALNYLAMLREAVAVVGNSSSGLIEAPSFKVPTVNIGDRQKGRTRAANVIDVPAEPEEIFRGVQTALSEPFRRSLKNMINPYGDGHAAERIVNVLERVELDERLIAKGFYDEPSIT</sequence>
<comment type="caution">
    <text evidence="2">The sequence shown here is derived from an EMBL/GenBank/DDBJ whole genome shotgun (WGS) entry which is preliminary data.</text>
</comment>
<dbReference type="RefSeq" id="WP_160885486.1">
    <property type="nucleotide sequence ID" value="NZ_WURB01000011.1"/>
</dbReference>
<evidence type="ECO:0000313" key="2">
    <source>
        <dbReference type="EMBL" id="MXQ12901.1"/>
    </source>
</evidence>
<gene>
    <name evidence="2" type="primary">neuC</name>
    <name evidence="2" type="ORF">GR328_15815</name>
</gene>
<reference evidence="2 3" key="1">
    <citation type="submission" date="2019-12" db="EMBL/GenBank/DDBJ databases">
        <authorList>
            <person name="Yuan C.-G."/>
        </authorList>
    </citation>
    <scope>NUCLEOTIDE SEQUENCE [LARGE SCALE GENOMIC DNA]</scope>
    <source>
        <strain evidence="2 3">KCTC 23863</strain>
    </source>
</reference>
<organism evidence="2 3">
    <name type="scientific">Microvirga makkahensis</name>
    <dbReference type="NCBI Taxonomy" id="1128670"/>
    <lineage>
        <taxon>Bacteria</taxon>
        <taxon>Pseudomonadati</taxon>
        <taxon>Pseudomonadota</taxon>
        <taxon>Alphaproteobacteria</taxon>
        <taxon>Hyphomicrobiales</taxon>
        <taxon>Methylobacteriaceae</taxon>
        <taxon>Microvirga</taxon>
    </lineage>
</organism>